<protein>
    <recommendedName>
        <fullName evidence="4">Acetate kinase</fullName>
    </recommendedName>
</protein>
<evidence type="ECO:0000313" key="3">
    <source>
        <dbReference type="Proteomes" id="UP000078476"/>
    </source>
</evidence>
<dbReference type="OrthoDB" id="5297564at2"/>
<reference evidence="2 3" key="1">
    <citation type="submission" date="2016-03" db="EMBL/GenBank/DDBJ databases">
        <authorList>
            <person name="Ploux O."/>
        </authorList>
    </citation>
    <scope>NUCLEOTIDE SEQUENCE [LARGE SCALE GENOMIC DNA]</scope>
    <source>
        <strain evidence="2 3">R-45370</strain>
    </source>
</reference>
<gene>
    <name evidence="2" type="ORF">A1359_12665</name>
</gene>
<dbReference type="InterPro" id="IPR011250">
    <property type="entry name" value="OMP/PagP_B-barrel"/>
</dbReference>
<name>A0A177N6N7_9GAMM</name>
<organism evidence="2 3">
    <name type="scientific">Methylomonas lenta</name>
    <dbReference type="NCBI Taxonomy" id="980561"/>
    <lineage>
        <taxon>Bacteria</taxon>
        <taxon>Pseudomonadati</taxon>
        <taxon>Pseudomonadota</taxon>
        <taxon>Gammaproteobacteria</taxon>
        <taxon>Methylococcales</taxon>
        <taxon>Methylococcaceae</taxon>
        <taxon>Methylomonas</taxon>
    </lineage>
</organism>
<comment type="caution">
    <text evidence="2">The sequence shown here is derived from an EMBL/GenBank/DDBJ whole genome shotgun (WGS) entry which is preliminary data.</text>
</comment>
<sequence length="422" mass="46633">MVFLSLLLPWHEGFAEELNNVDLLKEYKKLLAEQQKEFQIQRKIIADQGQELQQMKARLDALSNQAPSNKQAAENPKKPVVTAAASQRSAPPPNQLPDKPVGKDPTEHKGMQRPPEIPRLSETVGGVLTRKGKIAIEPSLQYGYNDNYRVFLDAYTFIPAIAIGLIDIRQIKRHTMMASLAARYGITDRWEFELRMPYVYRSDSQRSRPVDISAATDETFNASGSSIGDLEIATRYQLTSGANGWPILVGNVLTTVPTGKSPFDIEYVNAQGVPGATYPSELPTGVGYFSFQPSITALYPTDPAVFFGNISYNYNTETKQDFGTFDPGDAIGLSFGLGFGINDRTSFSLGYSHRHVFTSAVNGEEIEGSELDIGQFLVGYSFKYSPQTTFNLSLGIGTTDDAQAVNLNFRMPMTFDFISADL</sequence>
<dbReference type="STRING" id="980561.A1359_12665"/>
<evidence type="ECO:0000313" key="2">
    <source>
        <dbReference type="EMBL" id="OAI13264.1"/>
    </source>
</evidence>
<dbReference type="EMBL" id="LUUI01000122">
    <property type="protein sequence ID" value="OAI13264.1"/>
    <property type="molecule type" value="Genomic_DNA"/>
</dbReference>
<accession>A0A177N6N7</accession>
<dbReference type="AlphaFoldDB" id="A0A177N6N7"/>
<feature type="region of interest" description="Disordered" evidence="1">
    <location>
        <begin position="64"/>
        <end position="122"/>
    </location>
</feature>
<proteinExistence type="predicted"/>
<evidence type="ECO:0000256" key="1">
    <source>
        <dbReference type="SAM" id="MobiDB-lite"/>
    </source>
</evidence>
<dbReference type="SUPFAM" id="SSF56925">
    <property type="entry name" value="OMPA-like"/>
    <property type="match status" value="1"/>
</dbReference>
<evidence type="ECO:0008006" key="4">
    <source>
        <dbReference type="Google" id="ProtNLM"/>
    </source>
</evidence>
<keyword evidence="3" id="KW-1185">Reference proteome</keyword>
<dbReference type="Proteomes" id="UP000078476">
    <property type="component" value="Unassembled WGS sequence"/>
</dbReference>
<feature type="compositionally biased region" description="Basic and acidic residues" evidence="1">
    <location>
        <begin position="100"/>
        <end position="110"/>
    </location>
</feature>